<evidence type="ECO:0000313" key="5">
    <source>
        <dbReference type="Proteomes" id="UP001489004"/>
    </source>
</evidence>
<comment type="caution">
    <text evidence="4">The sequence shown here is derived from an EMBL/GenBank/DDBJ whole genome shotgun (WGS) entry which is preliminary data.</text>
</comment>
<dbReference type="PANTHER" id="PTHR10696">
    <property type="entry name" value="GAMMA-BUTYROBETAINE HYDROXYLASE-RELATED"/>
    <property type="match status" value="1"/>
</dbReference>
<feature type="domain" description="TauD/TfdA-like" evidence="3">
    <location>
        <begin position="118"/>
        <end position="365"/>
    </location>
</feature>
<gene>
    <name evidence="4" type="ORF">WJX72_005295</name>
</gene>
<dbReference type="EMBL" id="JALJOR010000001">
    <property type="protein sequence ID" value="KAK9829345.1"/>
    <property type="molecule type" value="Genomic_DNA"/>
</dbReference>
<organism evidence="4 5">
    <name type="scientific">[Myrmecia] bisecta</name>
    <dbReference type="NCBI Taxonomy" id="41462"/>
    <lineage>
        <taxon>Eukaryota</taxon>
        <taxon>Viridiplantae</taxon>
        <taxon>Chlorophyta</taxon>
        <taxon>core chlorophytes</taxon>
        <taxon>Trebouxiophyceae</taxon>
        <taxon>Trebouxiales</taxon>
        <taxon>Trebouxiaceae</taxon>
        <taxon>Myrmecia</taxon>
    </lineage>
</organism>
<keyword evidence="5" id="KW-1185">Reference proteome</keyword>
<evidence type="ECO:0000256" key="1">
    <source>
        <dbReference type="ARBA" id="ARBA00023002"/>
    </source>
</evidence>
<evidence type="ECO:0000313" key="4">
    <source>
        <dbReference type="EMBL" id="KAK9829345.1"/>
    </source>
</evidence>
<dbReference type="InterPro" id="IPR050411">
    <property type="entry name" value="AlphaKG_dependent_hydroxylases"/>
</dbReference>
<dbReference type="InterPro" id="IPR042098">
    <property type="entry name" value="TauD-like_sf"/>
</dbReference>
<dbReference type="PANTHER" id="PTHR10696:SF56">
    <property type="entry name" value="TAUD_TFDA-LIKE DOMAIN-CONTAINING PROTEIN"/>
    <property type="match status" value="1"/>
</dbReference>
<dbReference type="GO" id="GO:0016491">
    <property type="term" value="F:oxidoreductase activity"/>
    <property type="evidence" value="ECO:0007669"/>
    <property type="project" value="UniProtKB-KW"/>
</dbReference>
<dbReference type="Pfam" id="PF02668">
    <property type="entry name" value="TauD"/>
    <property type="match status" value="1"/>
</dbReference>
<dbReference type="SUPFAM" id="SSF51197">
    <property type="entry name" value="Clavaminate synthase-like"/>
    <property type="match status" value="1"/>
</dbReference>
<sequence>MTGSAGFGSDLQHLKQFPHLPIYTMTSFQISAASPGVTATAVDVQLKPVNRPEGGKANKEELEPFAPVLGPAAWYAADYKNLTDYIYELTPADIAEMDAALVCAKATGKQIQDLTVTEFPLPLLGPKLVGLREDVRVGRGFALIRGVPVDRYTREEVVTLWYGFGLHWGKAVSQNKKGHLVGHIKDIGHDPSLPYTRLYATHEAQPYHNDSADIVGLLNLTNGVEGGLSSWSSSITVHNEIVKRRPDLARVLAGEWYYDRKGEVPEGKLPYFMIPVFNYYKGYLSVNYSDNYYLASQRHAGVPRLTEAHYEAMELFNSLAASDELRLDYMLQPGDIQLLSNHTCLHARSKFTDGPDARRHLLRLWVCTPLDRRLPECYRELYGGSIEIGNRGGIVVPGTKLTVPLEAE</sequence>
<reference evidence="4 5" key="1">
    <citation type="journal article" date="2024" name="Nat. Commun.">
        <title>Phylogenomics reveals the evolutionary origins of lichenization in chlorophyte algae.</title>
        <authorList>
            <person name="Puginier C."/>
            <person name="Libourel C."/>
            <person name="Otte J."/>
            <person name="Skaloud P."/>
            <person name="Haon M."/>
            <person name="Grisel S."/>
            <person name="Petersen M."/>
            <person name="Berrin J.G."/>
            <person name="Delaux P.M."/>
            <person name="Dal Grande F."/>
            <person name="Keller J."/>
        </authorList>
    </citation>
    <scope>NUCLEOTIDE SEQUENCE [LARGE SCALE GENOMIC DNA]</scope>
    <source>
        <strain evidence="4 5">SAG 2043</strain>
    </source>
</reference>
<dbReference type="GO" id="GO:0017000">
    <property type="term" value="P:antibiotic biosynthetic process"/>
    <property type="evidence" value="ECO:0007669"/>
    <property type="project" value="UniProtKB-KW"/>
</dbReference>
<name>A0AAW1R784_9CHLO</name>
<evidence type="ECO:0000256" key="2">
    <source>
        <dbReference type="ARBA" id="ARBA00023194"/>
    </source>
</evidence>
<dbReference type="InterPro" id="IPR003819">
    <property type="entry name" value="TauD/TfdA-like"/>
</dbReference>
<protein>
    <recommendedName>
        <fullName evidence="3">TauD/TfdA-like domain-containing protein</fullName>
    </recommendedName>
</protein>
<dbReference type="Gene3D" id="3.60.130.10">
    <property type="entry name" value="Clavaminate synthase-like"/>
    <property type="match status" value="1"/>
</dbReference>
<dbReference type="Proteomes" id="UP001489004">
    <property type="component" value="Unassembled WGS sequence"/>
</dbReference>
<keyword evidence="2" id="KW-0045">Antibiotic biosynthesis</keyword>
<dbReference type="AlphaFoldDB" id="A0AAW1R784"/>
<accession>A0AAW1R784</accession>
<evidence type="ECO:0000259" key="3">
    <source>
        <dbReference type="Pfam" id="PF02668"/>
    </source>
</evidence>
<keyword evidence="1" id="KW-0560">Oxidoreductase</keyword>
<proteinExistence type="predicted"/>